<proteinExistence type="predicted"/>
<reference evidence="2 3" key="1">
    <citation type="journal article" date="2018" name="PLoS Genet.">
        <title>Population sequencing reveals clonal diversity and ancestral inbreeding in the grapevine cultivar Chardonnay.</title>
        <authorList>
            <person name="Roach M.J."/>
            <person name="Johnson D.L."/>
            <person name="Bohlmann J."/>
            <person name="van Vuuren H.J."/>
            <person name="Jones S.J."/>
            <person name="Pretorius I.S."/>
            <person name="Schmidt S.A."/>
            <person name="Borneman A.R."/>
        </authorList>
    </citation>
    <scope>NUCLEOTIDE SEQUENCE [LARGE SCALE GENOMIC DNA]</scope>
    <source>
        <strain evidence="3">cv. Chardonnay</strain>
        <tissue evidence="2">Leaf</tissue>
    </source>
</reference>
<keyword evidence="1" id="KW-0472">Membrane</keyword>
<gene>
    <name evidence="2" type="ORF">CK203_037523</name>
</gene>
<name>A0A438HM51_VITVI</name>
<evidence type="ECO:0000313" key="2">
    <source>
        <dbReference type="EMBL" id="RVW85575.1"/>
    </source>
</evidence>
<dbReference type="Proteomes" id="UP000288805">
    <property type="component" value="Unassembled WGS sequence"/>
</dbReference>
<evidence type="ECO:0000313" key="3">
    <source>
        <dbReference type="Proteomes" id="UP000288805"/>
    </source>
</evidence>
<keyword evidence="1" id="KW-0812">Transmembrane</keyword>
<protein>
    <submittedName>
        <fullName evidence="2">Uncharacterized protein</fullName>
    </submittedName>
</protein>
<keyword evidence="1" id="KW-1133">Transmembrane helix</keyword>
<dbReference type="AlphaFoldDB" id="A0A438HM51"/>
<accession>A0A438HM51</accession>
<dbReference type="EMBL" id="QGNW01000202">
    <property type="protein sequence ID" value="RVW85575.1"/>
    <property type="molecule type" value="Genomic_DNA"/>
</dbReference>
<organism evidence="2 3">
    <name type="scientific">Vitis vinifera</name>
    <name type="common">Grape</name>
    <dbReference type="NCBI Taxonomy" id="29760"/>
    <lineage>
        <taxon>Eukaryota</taxon>
        <taxon>Viridiplantae</taxon>
        <taxon>Streptophyta</taxon>
        <taxon>Embryophyta</taxon>
        <taxon>Tracheophyta</taxon>
        <taxon>Spermatophyta</taxon>
        <taxon>Magnoliopsida</taxon>
        <taxon>eudicotyledons</taxon>
        <taxon>Gunneridae</taxon>
        <taxon>Pentapetalae</taxon>
        <taxon>rosids</taxon>
        <taxon>Vitales</taxon>
        <taxon>Vitaceae</taxon>
        <taxon>Viteae</taxon>
        <taxon>Vitis</taxon>
    </lineage>
</organism>
<comment type="caution">
    <text evidence="2">The sequence shown here is derived from an EMBL/GenBank/DDBJ whole genome shotgun (WGS) entry which is preliminary data.</text>
</comment>
<evidence type="ECO:0000256" key="1">
    <source>
        <dbReference type="SAM" id="Phobius"/>
    </source>
</evidence>
<feature type="transmembrane region" description="Helical" evidence="1">
    <location>
        <begin position="80"/>
        <end position="98"/>
    </location>
</feature>
<sequence>MLCGHQYNPFHDNSLNHTINHNALNHAIHYNTLNYNTLNHFTLHWDTFYWGICGINSGVGPSGAGINTDISHGGFMLQNACMFSFFITLWFSGLMLLWG</sequence>